<dbReference type="EMBL" id="BAAAYG010000003">
    <property type="protein sequence ID" value="GAA3281075.1"/>
    <property type="molecule type" value="Genomic_DNA"/>
</dbReference>
<protein>
    <submittedName>
        <fullName evidence="1">Uncharacterized protein</fullName>
    </submittedName>
</protein>
<evidence type="ECO:0000313" key="1">
    <source>
        <dbReference type="EMBL" id="GAA3281075.1"/>
    </source>
</evidence>
<evidence type="ECO:0000313" key="2">
    <source>
        <dbReference type="Proteomes" id="UP001501736"/>
    </source>
</evidence>
<reference evidence="2" key="1">
    <citation type="journal article" date="2019" name="Int. J. Syst. Evol. Microbiol.">
        <title>The Global Catalogue of Microorganisms (GCM) 10K type strain sequencing project: providing services to taxonomists for standard genome sequencing and annotation.</title>
        <authorList>
            <consortium name="The Broad Institute Genomics Platform"/>
            <consortium name="The Broad Institute Genome Sequencing Center for Infectious Disease"/>
            <person name="Wu L."/>
            <person name="Ma J."/>
        </authorList>
    </citation>
    <scope>NUCLEOTIDE SEQUENCE [LARGE SCALE GENOMIC DNA]</scope>
    <source>
        <strain evidence="2">JCM 11483</strain>
    </source>
</reference>
<comment type="caution">
    <text evidence="1">The sequence shown here is derived from an EMBL/GenBank/DDBJ whole genome shotgun (WGS) entry which is preliminary data.</text>
</comment>
<proteinExistence type="predicted"/>
<accession>A0ABP6R988</accession>
<gene>
    <name evidence="1" type="ORF">GCM10020260_06110</name>
</gene>
<organism evidence="1 2">
    <name type="scientific">Nesterenkonia halobia</name>
    <dbReference type="NCBI Taxonomy" id="37922"/>
    <lineage>
        <taxon>Bacteria</taxon>
        <taxon>Bacillati</taxon>
        <taxon>Actinomycetota</taxon>
        <taxon>Actinomycetes</taxon>
        <taxon>Micrococcales</taxon>
        <taxon>Micrococcaceae</taxon>
        <taxon>Nesterenkonia</taxon>
    </lineage>
</organism>
<name>A0ABP6R988_9MICC</name>
<dbReference type="RefSeq" id="WP_344718057.1">
    <property type="nucleotide sequence ID" value="NZ_BAAAYG010000003.1"/>
</dbReference>
<keyword evidence="2" id="KW-1185">Reference proteome</keyword>
<sequence>MIGIIIVLGVLGIILGTHTVIGRLATPRAERTPWRRLGLAGWLATLRRSLRVLEENSPPGGFRPL</sequence>
<dbReference type="Proteomes" id="UP001501736">
    <property type="component" value="Unassembled WGS sequence"/>
</dbReference>